<proteinExistence type="predicted"/>
<dbReference type="EMBL" id="CP090168">
    <property type="protein sequence ID" value="UJO19390.1"/>
    <property type="molecule type" value="Genomic_DNA"/>
</dbReference>
<dbReference type="OrthoDB" id="10537414at2759"/>
<accession>A0A9Q8UR62</accession>
<dbReference type="KEGG" id="ffu:CLAFUR5_06778"/>
<dbReference type="Proteomes" id="UP000756132">
    <property type="component" value="Chromosome 6"/>
</dbReference>
<gene>
    <name evidence="2" type="ORF">CLAFUR5_06778</name>
</gene>
<evidence type="ECO:0000313" key="2">
    <source>
        <dbReference type="EMBL" id="UJO19390.1"/>
    </source>
</evidence>
<dbReference type="GeneID" id="71986656"/>
<reference evidence="2" key="1">
    <citation type="submission" date="2021-12" db="EMBL/GenBank/DDBJ databases">
        <authorList>
            <person name="Zaccaron A."/>
            <person name="Stergiopoulos I."/>
        </authorList>
    </citation>
    <scope>NUCLEOTIDE SEQUENCE</scope>
    <source>
        <strain evidence="2">Race5_Kim</strain>
    </source>
</reference>
<feature type="region of interest" description="Disordered" evidence="1">
    <location>
        <begin position="1"/>
        <end position="34"/>
    </location>
</feature>
<evidence type="ECO:0000313" key="3">
    <source>
        <dbReference type="Proteomes" id="UP000756132"/>
    </source>
</evidence>
<evidence type="ECO:0000256" key="1">
    <source>
        <dbReference type="SAM" id="MobiDB-lite"/>
    </source>
</evidence>
<dbReference type="AlphaFoldDB" id="A0A9Q8UR62"/>
<dbReference type="RefSeq" id="XP_047763756.1">
    <property type="nucleotide sequence ID" value="XM_047905926.1"/>
</dbReference>
<reference evidence="2" key="2">
    <citation type="journal article" date="2022" name="Microb. Genom.">
        <title>A chromosome-scale genome assembly of the tomato pathogen Cladosporium fulvum reveals a compartmentalized genome architecture and the presence of a dispensable chromosome.</title>
        <authorList>
            <person name="Zaccaron A.Z."/>
            <person name="Chen L.H."/>
            <person name="Samaras A."/>
            <person name="Stergiopoulos I."/>
        </authorList>
    </citation>
    <scope>NUCLEOTIDE SEQUENCE</scope>
    <source>
        <strain evidence="2">Race5_Kim</strain>
    </source>
</reference>
<protein>
    <submittedName>
        <fullName evidence="2">Uncharacterized protein</fullName>
    </submittedName>
</protein>
<keyword evidence="3" id="KW-1185">Reference proteome</keyword>
<name>A0A9Q8UR62_PASFU</name>
<organism evidence="2 3">
    <name type="scientific">Passalora fulva</name>
    <name type="common">Tomato leaf mold</name>
    <name type="synonym">Cladosporium fulvum</name>
    <dbReference type="NCBI Taxonomy" id="5499"/>
    <lineage>
        <taxon>Eukaryota</taxon>
        <taxon>Fungi</taxon>
        <taxon>Dikarya</taxon>
        <taxon>Ascomycota</taxon>
        <taxon>Pezizomycotina</taxon>
        <taxon>Dothideomycetes</taxon>
        <taxon>Dothideomycetidae</taxon>
        <taxon>Mycosphaerellales</taxon>
        <taxon>Mycosphaerellaceae</taxon>
        <taxon>Fulvia</taxon>
    </lineage>
</organism>
<sequence>MAQHFSATTKMNASNAVKDSNIPNNSINHHTNHQMASSAATRVFSIPELLENILIYMGNNLTAQLGELRWGKNKLPPPQFDLFVMKRVNNTFEAVIEKSKTCRQLMLLQPLDDTRDSQRRLAGWLFAQLGFCTDYGLNNAPWCDADVQLVDGSYLEVTGQLRDTVAYFAKLEAYRSLKWVRRHWPKATREAQKPYSHMKLGVDVWVEQELTESLDDDLQPSWRWERSLEDYESYREEISQEPGDFGTLLDHVLAVLSRSPSQHRAARGTKMSYEVLGPWHPDYQDLDDVQVKYTRVAKGARVWRV</sequence>